<evidence type="ECO:0000256" key="2">
    <source>
        <dbReference type="ARBA" id="ARBA00022898"/>
    </source>
</evidence>
<evidence type="ECO:0000313" key="5">
    <source>
        <dbReference type="EMBL" id="MEM5290284.1"/>
    </source>
</evidence>
<sequence length="430" mass="45983">MEFIFGCIRQNITAREEIGLTEQLHVQPDANSRGNLMNHLYRRNPDLIGFRSLAGGPLLPVGDYPGGCPDSRLAGRPTSVAAVYASTSGVVPPNDKQDMRRWGPYLPYLDWPSLGEGGTPMIELRSPSLKRLWVKAEWMNPTGSHKDRMSPLAVARALEVNAGGIVCASSGNAGVSLACFASRAGLASRVFVTPSLPKPVQRALTTYGTEIVVVENSLERWRVMEKAVHEEGWFPLTNFHLPAVGSCAWGVEGYKTVAFELANDCRDGLDAVIVPTARGDIIWGIAAGFFSLAGQGHWKGKVPKLIAVEPFPRISKVLRNEALIGDEFPGSTKQASIAGTTATDQSLRAVVDTGGTAIAVSDESAAQAQRHLADQFGIYLELCAAAAYAAIPQLLADGHLVEADKVALIGTSAGYRDPIALDITTSRAKP</sequence>
<name>A0ABU9QLZ1_9BURK</name>
<accession>A0ABU9QLZ1</accession>
<keyword evidence="6" id="KW-1185">Reference proteome</keyword>
<reference evidence="5 6" key="1">
    <citation type="submission" date="2024-01" db="EMBL/GenBank/DDBJ databases">
        <title>The diversity of rhizobia nodulating Mimosa spp. in eleven states of Brazil covering several biomes is determined by host plant, location, and edaphic factors.</title>
        <authorList>
            <person name="Rouws L."/>
            <person name="Barauna A."/>
            <person name="Beukes C."/>
            <person name="De Faria S.M."/>
            <person name="Gross E."/>
            <person name="Dos Reis Junior F.B."/>
            <person name="Simon M."/>
            <person name="Maluk M."/>
            <person name="Odee D.W."/>
            <person name="Kenicer G."/>
            <person name="Young J.P.W."/>
            <person name="Reis V.M."/>
            <person name="Zilli J."/>
            <person name="James E.K."/>
        </authorList>
    </citation>
    <scope>NUCLEOTIDE SEQUENCE [LARGE SCALE GENOMIC DNA]</scope>
    <source>
        <strain evidence="5 6">JPY77</strain>
    </source>
</reference>
<evidence type="ECO:0000259" key="4">
    <source>
        <dbReference type="Pfam" id="PF00291"/>
    </source>
</evidence>
<dbReference type="PANTHER" id="PTHR48078:SF6">
    <property type="entry name" value="L-THREONINE DEHYDRATASE CATABOLIC TDCB"/>
    <property type="match status" value="1"/>
</dbReference>
<organism evidence="5 6">
    <name type="scientific">Paraburkholderia sabiae</name>
    <dbReference type="NCBI Taxonomy" id="273251"/>
    <lineage>
        <taxon>Bacteria</taxon>
        <taxon>Pseudomonadati</taxon>
        <taxon>Pseudomonadota</taxon>
        <taxon>Betaproteobacteria</taxon>
        <taxon>Burkholderiales</taxon>
        <taxon>Burkholderiaceae</taxon>
        <taxon>Paraburkholderia</taxon>
    </lineage>
</organism>
<dbReference type="GO" id="GO:0016829">
    <property type="term" value="F:lyase activity"/>
    <property type="evidence" value="ECO:0007669"/>
    <property type="project" value="UniProtKB-KW"/>
</dbReference>
<evidence type="ECO:0000313" key="6">
    <source>
        <dbReference type="Proteomes" id="UP001494588"/>
    </source>
</evidence>
<gene>
    <name evidence="5" type="ORF">V4C55_31625</name>
</gene>
<comment type="cofactor">
    <cofactor evidence="1">
        <name>pyridoxal 5'-phosphate</name>
        <dbReference type="ChEBI" id="CHEBI:597326"/>
    </cofactor>
</comment>
<dbReference type="PANTHER" id="PTHR48078">
    <property type="entry name" value="THREONINE DEHYDRATASE, MITOCHONDRIAL-RELATED"/>
    <property type="match status" value="1"/>
</dbReference>
<evidence type="ECO:0000256" key="3">
    <source>
        <dbReference type="ARBA" id="ARBA00023239"/>
    </source>
</evidence>
<dbReference type="InterPro" id="IPR050147">
    <property type="entry name" value="Ser/Thr_Dehydratase"/>
</dbReference>
<feature type="domain" description="Tryptophan synthase beta chain-like PALP" evidence="4">
    <location>
        <begin position="113"/>
        <end position="409"/>
    </location>
</feature>
<dbReference type="Proteomes" id="UP001494588">
    <property type="component" value="Unassembled WGS sequence"/>
</dbReference>
<keyword evidence="3 5" id="KW-0456">Lyase</keyword>
<dbReference type="Gene3D" id="3.40.50.1100">
    <property type="match status" value="2"/>
</dbReference>
<comment type="caution">
    <text evidence="5">The sequence shown here is derived from an EMBL/GenBank/DDBJ whole genome shotgun (WGS) entry which is preliminary data.</text>
</comment>
<dbReference type="Pfam" id="PF00291">
    <property type="entry name" value="PALP"/>
    <property type="match status" value="1"/>
</dbReference>
<dbReference type="SUPFAM" id="SSF53686">
    <property type="entry name" value="Tryptophan synthase beta subunit-like PLP-dependent enzymes"/>
    <property type="match status" value="1"/>
</dbReference>
<protein>
    <submittedName>
        <fullName evidence="5">PLP-dependent lyase/thiolase</fullName>
    </submittedName>
</protein>
<keyword evidence="2" id="KW-0663">Pyridoxal phosphate</keyword>
<dbReference type="InterPro" id="IPR036052">
    <property type="entry name" value="TrpB-like_PALP_sf"/>
</dbReference>
<dbReference type="InterPro" id="IPR001926">
    <property type="entry name" value="TrpB-like_PALP"/>
</dbReference>
<evidence type="ECO:0000256" key="1">
    <source>
        <dbReference type="ARBA" id="ARBA00001933"/>
    </source>
</evidence>
<dbReference type="RefSeq" id="WP_342965404.1">
    <property type="nucleotide sequence ID" value="NZ_JAZHGC010000034.1"/>
</dbReference>
<proteinExistence type="predicted"/>
<dbReference type="EMBL" id="JAZHGC010000034">
    <property type="protein sequence ID" value="MEM5290284.1"/>
    <property type="molecule type" value="Genomic_DNA"/>
</dbReference>